<organism evidence="3 4">
    <name type="scientific">Sesamum alatum</name>
    <dbReference type="NCBI Taxonomy" id="300844"/>
    <lineage>
        <taxon>Eukaryota</taxon>
        <taxon>Viridiplantae</taxon>
        <taxon>Streptophyta</taxon>
        <taxon>Embryophyta</taxon>
        <taxon>Tracheophyta</taxon>
        <taxon>Spermatophyta</taxon>
        <taxon>Magnoliopsida</taxon>
        <taxon>eudicotyledons</taxon>
        <taxon>Gunneridae</taxon>
        <taxon>Pentapetalae</taxon>
        <taxon>asterids</taxon>
        <taxon>lamiids</taxon>
        <taxon>Lamiales</taxon>
        <taxon>Pedaliaceae</taxon>
        <taxon>Sesamum</taxon>
    </lineage>
</organism>
<dbReference type="PANTHER" id="PTHR31267:SF2">
    <property type="entry name" value="EXPRESSED PROTEIN"/>
    <property type="match status" value="1"/>
</dbReference>
<proteinExistence type="predicted"/>
<feature type="compositionally biased region" description="Polar residues" evidence="2">
    <location>
        <begin position="844"/>
        <end position="858"/>
    </location>
</feature>
<reference evidence="3" key="2">
    <citation type="journal article" date="2024" name="Plant">
        <title>Genomic evolution and insights into agronomic trait innovations of Sesamum species.</title>
        <authorList>
            <person name="Miao H."/>
            <person name="Wang L."/>
            <person name="Qu L."/>
            <person name="Liu H."/>
            <person name="Sun Y."/>
            <person name="Le M."/>
            <person name="Wang Q."/>
            <person name="Wei S."/>
            <person name="Zheng Y."/>
            <person name="Lin W."/>
            <person name="Duan Y."/>
            <person name="Cao H."/>
            <person name="Xiong S."/>
            <person name="Wang X."/>
            <person name="Wei L."/>
            <person name="Li C."/>
            <person name="Ma Q."/>
            <person name="Ju M."/>
            <person name="Zhao R."/>
            <person name="Li G."/>
            <person name="Mu C."/>
            <person name="Tian Q."/>
            <person name="Mei H."/>
            <person name="Zhang T."/>
            <person name="Gao T."/>
            <person name="Zhang H."/>
        </authorList>
    </citation>
    <scope>NUCLEOTIDE SEQUENCE</scope>
    <source>
        <strain evidence="3">3651</strain>
    </source>
</reference>
<feature type="compositionally biased region" description="Basic and acidic residues" evidence="2">
    <location>
        <begin position="814"/>
        <end position="826"/>
    </location>
</feature>
<feature type="compositionally biased region" description="Polar residues" evidence="2">
    <location>
        <begin position="1195"/>
        <end position="1222"/>
    </location>
</feature>
<evidence type="ECO:0000256" key="1">
    <source>
        <dbReference type="SAM" id="Coils"/>
    </source>
</evidence>
<feature type="compositionally biased region" description="Polar residues" evidence="2">
    <location>
        <begin position="1760"/>
        <end position="1777"/>
    </location>
</feature>
<sequence>MPSNELGDRVHNFFAQDNSLQGHHHSQVVEGNWPVLNSNFWAGSQRQADLLNSNNKNYTPQTSDVDRGEGSYLLHEAHDLNFTQPNLRPDFAKSQSLSEQPNLNGFMYGNQFHQTRQSEANFLAVDTDSDQCHSITSRGLSVREVQQASGPDHHAKASIRSGASVSPVSFDLFGGQQQMSHHQSTIPQSLQRQQSGINDMQQLQHQLMIRKMQELQRQQQLQQLGLRQQDLINQVPPFVKQASGTQTALVNGTPNSDSLQYPWTADLGTNLLNRGSPNMQVSANGLGFPPNLGQTQRSVDLVAQQVDQSLYGVPISSSRGLPVNQYSQMATDRSSMPQMSMSSNFLPDNQHNLLPDQVGVQDESSISRHKFQNENMFGIASRQSPNTGMRNMGCHQQVNSMSRNAPQQDFLGRQELAIRPDTSCEKPTKQVASPQNEVALDPTEEKILFGSDDNIWSAFGKVTNTSGEAGNLFDNGGLSNGLPSIQSGSWSALMQSAVDERSSSDMVPQEGWSGLIFHNNDGPSGSQPLSLHNDSCKQVSSLADDSMQMPSAQSSGSFAPPDDINTNNVMGLNQLGQKFQNEPGQRLQTEMSQRFFQSLEEAGKWSNSGPLQSSVAEGSPLYADASQHSLRAERNAKTNSPPWVSGHTGTRLQSNGRNSPAAIPPGGDRMINNHKAEQLHQNSQNSQVRLMHGEVVHGSSLWRLNSVHSSATELGHAKSGVASSPANQGTLSSKNDASVANSCNARISEETSPFVQNNHLLNQWKNAHPSTRSQGAESLGRSLDQANDLNQVLDPMNSREKDEVARHAMHEMDNFDGKENSNDSHRSNLSQHTSGSLREGDSRSLPTTKQNSTNQLSRIVSAPRKFQYHPMGNVDEDVEPTYAHKPPTHSQAMYQNAHFGQSKIFGQGPMNSTLMEKEQSSELQRDIEGPDEVPSRGNLSGHAPNVPVHFSRPIDAYTSRNASSSSQNMLELLHKVDQSRNHGAMVQFSSSEGNASPQLPQAEKLDRVGSLQYSQASVSQGFGLQLGPPSQRLQIPEHQLSSQNGHDTFNSLYSSNAAAEMGDKDQQMVPTHSGQSLPSVEETQVEFKLNRSAIPDHGGNENSLYKMPGNFSSVPSSGIQNSRRNVQNQQRTSSTGKMLMNQRIDSNGYTSYSAQRRLAETLLSDASGSFKQDNLASSGGTLRQAGPNDVMKRVPTTTAPTRDGKPTSQHFGMPGTPQQGYSTQMLHNMWTNAPTHQNNMSIQFQQASSQTQEAPQPNILESSSPFSQGQVNSQGIVDGEEQRLKASSGQPVESVNTDPVPEMEKSLGKASSMKTCLEDSPANSASTQKDIEAFGRSLRPNSFSHQNYSLLNQMQALKDAEVDSSNRASKRMKGPESVSDVHISALKAQQQNEHNAVGEGSSTGAPSEDSRTLHFTSPAEIFLRNTSQQGNVASQDMLGHSRDVCQSNSCGDYLTSARVDHPQVSPQMAPSWFNQYGTFKNGQMLQTYDARKVTSLRPGEHAGKSSPGLDTLNSEEIGTAAPIDAYQMGNSHQSFNPSLVANGHFSSQSSQMNVTGQHLAILRPKKRKSATSELHPWHRIISEGSQGLWTLSMPEADWNKATNCLAEKVEDDAELIEDGPPMLKSKRRLILTTHLMQQLLPPSPSAILSVDATTNYEIIAYAVSRIALGDACSTVSRSSNLGQPCDSMDVLIPKSKLPERNGRRCYAETIEELMGRARKLENDFLRLDKSASILDLRLECQDLEKFSVINRFARFHGRGQSENTEASTETTPSTQKPIPQRYVTALPMPRSLPDREQDKIAMLHSSRCFRRMMTSFSLGQAITRFRQNFILFLPTATRLLSSPSHHQTLAPLAPTPPSPPVEEGDGDTSPAEGSDRDARSRTKAMTSKLLSPRPSYALPI</sequence>
<feature type="region of interest" description="Disordered" evidence="2">
    <location>
        <begin position="1844"/>
        <end position="1900"/>
    </location>
</feature>
<keyword evidence="4" id="KW-1185">Reference proteome</keyword>
<feature type="region of interest" description="Disordered" evidence="2">
    <location>
        <begin position="715"/>
        <end position="737"/>
    </location>
</feature>
<name>A0AAE1YVD0_9LAMI</name>
<feature type="region of interest" description="Disordered" evidence="2">
    <location>
        <begin position="1114"/>
        <end position="1144"/>
    </location>
</feature>
<feature type="region of interest" description="Disordered" evidence="2">
    <location>
        <begin position="1169"/>
        <end position="1222"/>
    </location>
</feature>
<dbReference type="EMBL" id="JACGWO010000001">
    <property type="protein sequence ID" value="KAK4437004.1"/>
    <property type="molecule type" value="Genomic_DNA"/>
</dbReference>
<feature type="compositionally biased region" description="Polar residues" evidence="2">
    <location>
        <begin position="721"/>
        <end position="737"/>
    </location>
</feature>
<dbReference type="PANTHER" id="PTHR31267">
    <property type="entry name" value="DENTIN SIALOPHOSPHOPROTEIN-LIKE PROTEIN"/>
    <property type="match status" value="1"/>
</dbReference>
<feature type="region of interest" description="Disordered" evidence="2">
    <location>
        <begin position="516"/>
        <end position="557"/>
    </location>
</feature>
<feature type="compositionally biased region" description="Polar residues" evidence="2">
    <location>
        <begin position="1169"/>
        <end position="1181"/>
    </location>
</feature>
<feature type="compositionally biased region" description="Polar residues" evidence="2">
    <location>
        <begin position="521"/>
        <end position="557"/>
    </location>
</feature>
<protein>
    <submittedName>
        <fullName evidence="3">Uncharacterized protein</fullName>
    </submittedName>
</protein>
<feature type="compositionally biased region" description="Polar residues" evidence="2">
    <location>
        <begin position="1390"/>
        <end position="1405"/>
    </location>
</feature>
<feature type="region of interest" description="Disordered" evidence="2">
    <location>
        <begin position="1758"/>
        <end position="1778"/>
    </location>
</feature>
<feature type="region of interest" description="Disordered" evidence="2">
    <location>
        <begin position="1244"/>
        <end position="1328"/>
    </location>
</feature>
<feature type="compositionally biased region" description="Polar residues" evidence="2">
    <location>
        <begin position="827"/>
        <end position="836"/>
    </location>
</feature>
<gene>
    <name evidence="3" type="ORF">Salat_0034300</name>
</gene>
<evidence type="ECO:0000313" key="3">
    <source>
        <dbReference type="EMBL" id="KAK4437004.1"/>
    </source>
</evidence>
<dbReference type="Proteomes" id="UP001293254">
    <property type="component" value="Unassembled WGS sequence"/>
</dbReference>
<feature type="compositionally biased region" description="Polar residues" evidence="2">
    <location>
        <begin position="1244"/>
        <end position="1275"/>
    </location>
</feature>
<reference evidence="3" key="1">
    <citation type="submission" date="2020-06" db="EMBL/GenBank/DDBJ databases">
        <authorList>
            <person name="Li T."/>
            <person name="Hu X."/>
            <person name="Zhang T."/>
            <person name="Song X."/>
            <person name="Zhang H."/>
            <person name="Dai N."/>
            <person name="Sheng W."/>
            <person name="Hou X."/>
            <person name="Wei L."/>
        </authorList>
    </citation>
    <scope>NUCLEOTIDE SEQUENCE</scope>
    <source>
        <strain evidence="3">3651</strain>
        <tissue evidence="3">Leaf</tissue>
    </source>
</reference>
<feature type="region of interest" description="Disordered" evidence="2">
    <location>
        <begin position="1390"/>
        <end position="1411"/>
    </location>
</feature>
<keyword evidence="1" id="KW-0175">Coiled coil</keyword>
<feature type="coiled-coil region" evidence="1">
    <location>
        <begin position="1703"/>
        <end position="1730"/>
    </location>
</feature>
<evidence type="ECO:0000313" key="4">
    <source>
        <dbReference type="Proteomes" id="UP001293254"/>
    </source>
</evidence>
<feature type="region of interest" description="Disordered" evidence="2">
    <location>
        <begin position="916"/>
        <end position="946"/>
    </location>
</feature>
<evidence type="ECO:0000256" key="2">
    <source>
        <dbReference type="SAM" id="MobiDB-lite"/>
    </source>
</evidence>
<feature type="compositionally biased region" description="Polar residues" evidence="2">
    <location>
        <begin position="1285"/>
        <end position="1297"/>
    </location>
</feature>
<feature type="compositionally biased region" description="Polar residues" evidence="2">
    <location>
        <begin position="637"/>
        <end position="658"/>
    </location>
</feature>
<feature type="compositionally biased region" description="Basic and acidic residues" evidence="2">
    <location>
        <begin position="916"/>
        <end position="928"/>
    </location>
</feature>
<accession>A0AAE1YVD0</accession>
<feature type="region of interest" description="Disordered" evidence="2">
    <location>
        <begin position="626"/>
        <end position="671"/>
    </location>
</feature>
<feature type="region of interest" description="Disordered" evidence="2">
    <location>
        <begin position="814"/>
        <end position="865"/>
    </location>
</feature>
<comment type="caution">
    <text evidence="3">The sequence shown here is derived from an EMBL/GenBank/DDBJ whole genome shotgun (WGS) entry which is preliminary data.</text>
</comment>
<feature type="compositionally biased region" description="Low complexity" evidence="2">
    <location>
        <begin position="1120"/>
        <end position="1134"/>
    </location>
</feature>